<proteinExistence type="predicted"/>
<dbReference type="InterPro" id="IPR001258">
    <property type="entry name" value="NHL_repeat"/>
</dbReference>
<dbReference type="EMBL" id="CAJNOH010001013">
    <property type="protein sequence ID" value="CAF1163419.1"/>
    <property type="molecule type" value="Genomic_DNA"/>
</dbReference>
<dbReference type="EMBL" id="CAJNOL010001757">
    <property type="protein sequence ID" value="CAF1414849.1"/>
    <property type="molecule type" value="Genomic_DNA"/>
</dbReference>
<gene>
    <name evidence="4" type="ORF">JXQ802_LOCUS35498</name>
    <name evidence="3" type="ORF">PYM288_LOCUS22870</name>
</gene>
<dbReference type="Pfam" id="PF01436">
    <property type="entry name" value="NHL"/>
    <property type="match status" value="1"/>
</dbReference>
<dbReference type="Proteomes" id="UP000663854">
    <property type="component" value="Unassembled WGS sequence"/>
</dbReference>
<evidence type="ECO:0000313" key="3">
    <source>
        <dbReference type="EMBL" id="CAF1163419.1"/>
    </source>
</evidence>
<dbReference type="PROSITE" id="PS51125">
    <property type="entry name" value="NHL"/>
    <property type="match status" value="1"/>
</dbReference>
<dbReference type="GO" id="GO:0008270">
    <property type="term" value="F:zinc ion binding"/>
    <property type="evidence" value="ECO:0007669"/>
    <property type="project" value="UniProtKB-KW"/>
</dbReference>
<sequence>MTNVQDSSSSRRKFCLITVIPNIPYNAVWKSRGQTVAGGHGPCPTFNALHYPKGIFVNKSQTVFVADSSNNRIMKFRRGAIVGKRIAGKNISGYDPDRMCEPSNVIYDTQSKTYIICDNQNHRVLRWPRRSSIFAEELIINKECFGLAIDDEGSLYVSNTERHEVRRYRAGKYYGTVVAGGHGQGSRLKQLNHPTYIFVGPDEAVYVSDSWNDRVVKWDKGAKEGVIVAGGHGKGKDKTQLHHPAGLVVDRWSTIYVADHYNHRVMRWYKNASHGNIIAGNRYLPGNCADKLNGPEGLAFDRYGNLYVADSNNHRVQRFNIRTV</sequence>
<feature type="repeat" description="NHL" evidence="2">
    <location>
        <begin position="292"/>
        <end position="322"/>
    </location>
</feature>
<comment type="caution">
    <text evidence="4">The sequence shown here is derived from an EMBL/GenBank/DDBJ whole genome shotgun (WGS) entry which is preliminary data.</text>
</comment>
<evidence type="ECO:0000256" key="2">
    <source>
        <dbReference type="PROSITE-ProRule" id="PRU00504"/>
    </source>
</evidence>
<accession>A0A815LWE6</accession>
<dbReference type="SUPFAM" id="SSF101898">
    <property type="entry name" value="NHL repeat"/>
    <property type="match status" value="1"/>
</dbReference>
<protein>
    <submittedName>
        <fullName evidence="4">Uncharacterized protein</fullName>
    </submittedName>
</protein>
<evidence type="ECO:0000313" key="5">
    <source>
        <dbReference type="Proteomes" id="UP000663870"/>
    </source>
</evidence>
<dbReference type="AlphaFoldDB" id="A0A815LWE6"/>
<evidence type="ECO:0000313" key="4">
    <source>
        <dbReference type="EMBL" id="CAF1414849.1"/>
    </source>
</evidence>
<keyword evidence="1" id="KW-0677">Repeat</keyword>
<evidence type="ECO:0000256" key="1">
    <source>
        <dbReference type="ARBA" id="ARBA00022737"/>
    </source>
</evidence>
<dbReference type="PANTHER" id="PTHR24104">
    <property type="entry name" value="E3 UBIQUITIN-PROTEIN LIGASE NHLRC1-RELATED"/>
    <property type="match status" value="1"/>
</dbReference>
<dbReference type="PANTHER" id="PTHR24104:SF25">
    <property type="entry name" value="PROTEIN LIN-41"/>
    <property type="match status" value="1"/>
</dbReference>
<dbReference type="InterPro" id="IPR050952">
    <property type="entry name" value="TRIM-NHL_E3_ligases"/>
</dbReference>
<dbReference type="InterPro" id="IPR011042">
    <property type="entry name" value="6-blade_b-propeller_TolB-like"/>
</dbReference>
<dbReference type="Proteomes" id="UP000663870">
    <property type="component" value="Unassembled WGS sequence"/>
</dbReference>
<dbReference type="CDD" id="cd05819">
    <property type="entry name" value="NHL"/>
    <property type="match status" value="1"/>
</dbReference>
<reference evidence="4" key="1">
    <citation type="submission" date="2021-02" db="EMBL/GenBank/DDBJ databases">
        <authorList>
            <person name="Nowell W R."/>
        </authorList>
    </citation>
    <scope>NUCLEOTIDE SEQUENCE</scope>
</reference>
<keyword evidence="5" id="KW-1185">Reference proteome</keyword>
<organism evidence="4 5">
    <name type="scientific">Rotaria sordida</name>
    <dbReference type="NCBI Taxonomy" id="392033"/>
    <lineage>
        <taxon>Eukaryota</taxon>
        <taxon>Metazoa</taxon>
        <taxon>Spiralia</taxon>
        <taxon>Gnathifera</taxon>
        <taxon>Rotifera</taxon>
        <taxon>Eurotatoria</taxon>
        <taxon>Bdelloidea</taxon>
        <taxon>Philodinida</taxon>
        <taxon>Philodinidae</taxon>
        <taxon>Rotaria</taxon>
    </lineage>
</organism>
<dbReference type="Gene3D" id="2.120.10.30">
    <property type="entry name" value="TolB, C-terminal domain"/>
    <property type="match status" value="1"/>
</dbReference>
<dbReference type="Gene3D" id="2.40.10.500">
    <property type="match status" value="2"/>
</dbReference>
<name>A0A815LWE6_9BILA</name>